<sequence length="213" mass="23971">MNKLMNKKLNLLEAYEQSFLDPHRYDRIKRLIPLMVIALVLLAFFISMTLLTRKVDNESEAINSQIKTVQRAINQTDKGPYQKLDKMQKALSAIKSVDDSINSLIKFDKATLTDLISTASQQGVTITSITFNQQENKLTIGCSTATATKVTSFVKSLREDTKHYDNISYTGYSEQVTQTTSADQINQNAPTQPVTQTTTTYNFQVSMKLVKEA</sequence>
<feature type="transmembrane region" description="Helical" evidence="1">
    <location>
        <begin position="31"/>
        <end position="51"/>
    </location>
</feature>
<proteinExistence type="predicted"/>
<keyword evidence="1" id="KW-1133">Transmembrane helix</keyword>
<keyword evidence="1" id="KW-0812">Transmembrane</keyword>
<keyword evidence="3" id="KW-1185">Reference proteome</keyword>
<reference evidence="2 3" key="1">
    <citation type="submission" date="2019-08" db="EMBL/GenBank/DDBJ databases">
        <title>In-depth cultivation of the pig gut microbiome towards novel bacterial diversity and tailored functional studies.</title>
        <authorList>
            <person name="Wylensek D."/>
            <person name="Hitch T.C.A."/>
            <person name="Clavel T."/>
        </authorList>
    </citation>
    <scope>NUCLEOTIDE SEQUENCE [LARGE SCALE GENOMIC DNA]</scope>
    <source>
        <strain evidence="2 3">CA-Schmier-601-WT-3</strain>
    </source>
</reference>
<evidence type="ECO:0000256" key="1">
    <source>
        <dbReference type="SAM" id="Phobius"/>
    </source>
</evidence>
<accession>A0A844FQX9</accession>
<gene>
    <name evidence="2" type="ORF">FYJ79_01930</name>
</gene>
<evidence type="ECO:0000313" key="2">
    <source>
        <dbReference type="EMBL" id="MST88348.1"/>
    </source>
</evidence>
<dbReference type="EMBL" id="VUNM01000002">
    <property type="protein sequence ID" value="MST88348.1"/>
    <property type="molecule type" value="Genomic_DNA"/>
</dbReference>
<dbReference type="RefSeq" id="WP_154514286.1">
    <property type="nucleotide sequence ID" value="NZ_VUNM01000002.1"/>
</dbReference>
<organism evidence="2 3">
    <name type="scientific">Sharpea porci</name>
    <dbReference type="NCBI Taxonomy" id="2652286"/>
    <lineage>
        <taxon>Bacteria</taxon>
        <taxon>Bacillati</taxon>
        <taxon>Bacillota</taxon>
        <taxon>Erysipelotrichia</taxon>
        <taxon>Erysipelotrichales</taxon>
        <taxon>Coprobacillaceae</taxon>
        <taxon>Sharpea</taxon>
    </lineage>
</organism>
<protein>
    <submittedName>
        <fullName evidence="2">Uncharacterized protein</fullName>
    </submittedName>
</protein>
<keyword evidence="1" id="KW-0472">Membrane</keyword>
<dbReference type="Proteomes" id="UP000442619">
    <property type="component" value="Unassembled WGS sequence"/>
</dbReference>
<comment type="caution">
    <text evidence="2">The sequence shown here is derived from an EMBL/GenBank/DDBJ whole genome shotgun (WGS) entry which is preliminary data.</text>
</comment>
<evidence type="ECO:0000313" key="3">
    <source>
        <dbReference type="Proteomes" id="UP000442619"/>
    </source>
</evidence>
<name>A0A844FQX9_9FIRM</name>
<dbReference type="AlphaFoldDB" id="A0A844FQX9"/>